<reference evidence="3 4" key="1">
    <citation type="submission" date="2020-08" db="EMBL/GenBank/DDBJ databases">
        <title>Sequencing the genomes of 1000 actinobacteria strains.</title>
        <authorList>
            <person name="Klenk H.-P."/>
        </authorList>
    </citation>
    <scope>NUCLEOTIDE SEQUENCE [LARGE SCALE GENOMIC DNA]</scope>
    <source>
        <strain evidence="3 4">DSM 45362</strain>
    </source>
</reference>
<gene>
    <name evidence="3" type="ORF">F4553_000671</name>
</gene>
<feature type="transmembrane region" description="Helical" evidence="2">
    <location>
        <begin position="33"/>
        <end position="50"/>
    </location>
</feature>
<evidence type="ECO:0000313" key="4">
    <source>
        <dbReference type="Proteomes" id="UP000587527"/>
    </source>
</evidence>
<dbReference type="EMBL" id="JACHMN010000001">
    <property type="protein sequence ID" value="MBB5867292.1"/>
    <property type="molecule type" value="Genomic_DNA"/>
</dbReference>
<evidence type="ECO:0000256" key="1">
    <source>
        <dbReference type="SAM" id="MobiDB-lite"/>
    </source>
</evidence>
<name>A0A841BKL3_9ACTN</name>
<evidence type="ECO:0000256" key="2">
    <source>
        <dbReference type="SAM" id="Phobius"/>
    </source>
</evidence>
<accession>A0A841BKL3</accession>
<feature type="transmembrane region" description="Helical" evidence="2">
    <location>
        <begin position="107"/>
        <end position="133"/>
    </location>
</feature>
<evidence type="ECO:0000313" key="3">
    <source>
        <dbReference type="EMBL" id="MBB5867292.1"/>
    </source>
</evidence>
<organism evidence="3 4">
    <name type="scientific">Allocatelliglobosispora scoriae</name>
    <dbReference type="NCBI Taxonomy" id="643052"/>
    <lineage>
        <taxon>Bacteria</taxon>
        <taxon>Bacillati</taxon>
        <taxon>Actinomycetota</taxon>
        <taxon>Actinomycetes</taxon>
        <taxon>Micromonosporales</taxon>
        <taxon>Micromonosporaceae</taxon>
        <taxon>Allocatelliglobosispora</taxon>
    </lineage>
</organism>
<proteinExistence type="predicted"/>
<keyword evidence="2" id="KW-0472">Membrane</keyword>
<feature type="compositionally biased region" description="Pro residues" evidence="1">
    <location>
        <begin position="250"/>
        <end position="265"/>
    </location>
</feature>
<dbReference type="Proteomes" id="UP000587527">
    <property type="component" value="Unassembled WGS sequence"/>
</dbReference>
<dbReference type="RefSeq" id="WP_184831839.1">
    <property type="nucleotide sequence ID" value="NZ_JACHMN010000001.1"/>
</dbReference>
<feature type="region of interest" description="Disordered" evidence="1">
    <location>
        <begin position="235"/>
        <end position="265"/>
    </location>
</feature>
<keyword evidence="4" id="KW-1185">Reference proteome</keyword>
<dbReference type="AlphaFoldDB" id="A0A841BKL3"/>
<sequence length="265" mass="28586">MGRNIERLSVAVLATWLMGSAAGLVLVPYGSAYVFLVVFVPLVPILIVYWKTAPSRDRRPPLSLIGLLGLVPVLGWWSIPVILGIVALWAHDWGTYTPRELTFDKRWLIVTLCFTAFAGILAVFGTGLGPVVLSLAGERVHATLDLRVETARMSDPGYDAVCVYAYPDRSQIPGGVPLFDSDEECPAEMDLLADPRGVFDPVAAADVEGAVGAVGCLFLPIVVFGLLACRPSKRVAPDAWRPPDTGVPEPWRPPGGYPSDRQPPT</sequence>
<keyword evidence="2" id="KW-0812">Transmembrane</keyword>
<feature type="transmembrane region" description="Helical" evidence="2">
    <location>
        <begin position="62"/>
        <end position="87"/>
    </location>
</feature>
<protein>
    <submittedName>
        <fullName evidence="3">Uncharacterized protein</fullName>
    </submittedName>
</protein>
<keyword evidence="2" id="KW-1133">Transmembrane helix</keyword>
<comment type="caution">
    <text evidence="3">The sequence shown here is derived from an EMBL/GenBank/DDBJ whole genome shotgun (WGS) entry which is preliminary data.</text>
</comment>